<dbReference type="InterPro" id="IPR048720">
    <property type="entry name" value="PROPPIN"/>
</dbReference>
<dbReference type="PANTHER" id="PTHR11227">
    <property type="entry name" value="WD-REPEAT PROTEIN INTERACTING WITH PHOSPHOINOSIDES WIPI -RELATED"/>
    <property type="match status" value="1"/>
</dbReference>
<evidence type="ECO:0000256" key="5">
    <source>
        <dbReference type="SAM" id="MobiDB-lite"/>
    </source>
</evidence>
<evidence type="ECO:0000256" key="1">
    <source>
        <dbReference type="ARBA" id="ARBA00004148"/>
    </source>
</evidence>
<organism evidence="6 7">
    <name type="scientific">Corynascus novoguineensis</name>
    <dbReference type="NCBI Taxonomy" id="1126955"/>
    <lineage>
        <taxon>Eukaryota</taxon>
        <taxon>Fungi</taxon>
        <taxon>Dikarya</taxon>
        <taxon>Ascomycota</taxon>
        <taxon>Pezizomycotina</taxon>
        <taxon>Sordariomycetes</taxon>
        <taxon>Sordariomycetidae</taxon>
        <taxon>Sordariales</taxon>
        <taxon>Chaetomiaceae</taxon>
        <taxon>Corynascus</taxon>
    </lineage>
</organism>
<reference evidence="6" key="2">
    <citation type="submission" date="2023-05" db="EMBL/GenBank/DDBJ databases">
        <authorList>
            <consortium name="Lawrence Berkeley National Laboratory"/>
            <person name="Steindorff A."/>
            <person name="Hensen N."/>
            <person name="Bonometti L."/>
            <person name="Westerberg I."/>
            <person name="Brannstrom I.O."/>
            <person name="Guillou S."/>
            <person name="Cros-Aarteil S."/>
            <person name="Calhoun S."/>
            <person name="Haridas S."/>
            <person name="Kuo A."/>
            <person name="Mondo S."/>
            <person name="Pangilinan J."/>
            <person name="Riley R."/>
            <person name="Labutti K."/>
            <person name="Andreopoulos B."/>
            <person name="Lipzen A."/>
            <person name="Chen C."/>
            <person name="Yanf M."/>
            <person name="Daum C."/>
            <person name="Ng V."/>
            <person name="Clum A."/>
            <person name="Ohm R."/>
            <person name="Martin F."/>
            <person name="Silar P."/>
            <person name="Natvig D."/>
            <person name="Lalanne C."/>
            <person name="Gautier V."/>
            <person name="Ament-Velasquez S.L."/>
            <person name="Kruys A."/>
            <person name="Hutchinson M.I."/>
            <person name="Powell A.J."/>
            <person name="Barry K."/>
            <person name="Miller A.N."/>
            <person name="Grigoriev I.V."/>
            <person name="Debuchy R."/>
            <person name="Gladieux P."/>
            <person name="Thoren M.H."/>
            <person name="Johannesson H."/>
        </authorList>
    </citation>
    <scope>NUCLEOTIDE SEQUENCE</scope>
    <source>
        <strain evidence="6">CBS 359.72</strain>
    </source>
</reference>
<dbReference type="InterPro" id="IPR036322">
    <property type="entry name" value="WD40_repeat_dom_sf"/>
</dbReference>
<dbReference type="Pfam" id="PF21032">
    <property type="entry name" value="PROPPIN"/>
    <property type="match status" value="2"/>
</dbReference>
<comment type="similarity">
    <text evidence="4">Belongs to the WD repeat PROPPIN family.</text>
</comment>
<keyword evidence="2" id="KW-0853">WD repeat</keyword>
<dbReference type="Gene3D" id="2.130.10.10">
    <property type="entry name" value="YVTN repeat-like/Quinoprotein amine dehydrogenase"/>
    <property type="match status" value="1"/>
</dbReference>
<feature type="region of interest" description="Disordered" evidence="5">
    <location>
        <begin position="273"/>
        <end position="345"/>
    </location>
</feature>
<comment type="caution">
    <text evidence="6">The sequence shown here is derived from an EMBL/GenBank/DDBJ whole genome shotgun (WGS) entry which is preliminary data.</text>
</comment>
<dbReference type="AlphaFoldDB" id="A0AAN7CWP3"/>
<proteinExistence type="inferred from homology"/>
<dbReference type="InterPro" id="IPR015943">
    <property type="entry name" value="WD40/YVTN_repeat-like_dom_sf"/>
</dbReference>
<keyword evidence="7" id="KW-1185">Reference proteome</keyword>
<dbReference type="InterPro" id="IPR001680">
    <property type="entry name" value="WD40_rpt"/>
</dbReference>
<dbReference type="EMBL" id="MU857619">
    <property type="protein sequence ID" value="KAK4249779.1"/>
    <property type="molecule type" value="Genomic_DNA"/>
</dbReference>
<evidence type="ECO:0000256" key="2">
    <source>
        <dbReference type="ARBA" id="ARBA00022574"/>
    </source>
</evidence>
<name>A0AAN7CWP3_9PEZI</name>
<accession>A0AAN7CWP3</accession>
<dbReference type="GO" id="GO:0005774">
    <property type="term" value="C:vacuolar membrane"/>
    <property type="evidence" value="ECO:0007669"/>
    <property type="project" value="UniProtKB-SubCell"/>
</dbReference>
<protein>
    <submittedName>
        <fullName evidence="6">WD40-repeat-containing domain protein</fullName>
    </submittedName>
</protein>
<reference evidence="6" key="1">
    <citation type="journal article" date="2023" name="Mol. Phylogenet. Evol.">
        <title>Genome-scale phylogeny and comparative genomics of the fungal order Sordariales.</title>
        <authorList>
            <person name="Hensen N."/>
            <person name="Bonometti L."/>
            <person name="Westerberg I."/>
            <person name="Brannstrom I.O."/>
            <person name="Guillou S."/>
            <person name="Cros-Aarteil S."/>
            <person name="Calhoun S."/>
            <person name="Haridas S."/>
            <person name="Kuo A."/>
            <person name="Mondo S."/>
            <person name="Pangilinan J."/>
            <person name="Riley R."/>
            <person name="LaButti K."/>
            <person name="Andreopoulos B."/>
            <person name="Lipzen A."/>
            <person name="Chen C."/>
            <person name="Yan M."/>
            <person name="Daum C."/>
            <person name="Ng V."/>
            <person name="Clum A."/>
            <person name="Steindorff A."/>
            <person name="Ohm R.A."/>
            <person name="Martin F."/>
            <person name="Silar P."/>
            <person name="Natvig D.O."/>
            <person name="Lalanne C."/>
            <person name="Gautier V."/>
            <person name="Ament-Velasquez S.L."/>
            <person name="Kruys A."/>
            <person name="Hutchinson M.I."/>
            <person name="Powell A.J."/>
            <person name="Barry K."/>
            <person name="Miller A.N."/>
            <person name="Grigoriev I.V."/>
            <person name="Debuchy R."/>
            <person name="Gladieux P."/>
            <person name="Hiltunen Thoren M."/>
            <person name="Johannesson H."/>
        </authorList>
    </citation>
    <scope>NUCLEOTIDE SEQUENCE</scope>
    <source>
        <strain evidence="6">CBS 359.72</strain>
    </source>
</reference>
<dbReference type="Proteomes" id="UP001303647">
    <property type="component" value="Unassembled WGS sequence"/>
</dbReference>
<gene>
    <name evidence="6" type="ORF">C7999DRAFT_39091</name>
</gene>
<dbReference type="SMART" id="SM00320">
    <property type="entry name" value="WD40"/>
    <property type="match status" value="3"/>
</dbReference>
<comment type="subcellular location">
    <subcellularLocation>
        <location evidence="1">Vacuole membrane</location>
        <topology evidence="1">Peripheral membrane protein</topology>
    </subcellularLocation>
</comment>
<feature type="compositionally biased region" description="Polar residues" evidence="5">
    <location>
        <begin position="334"/>
        <end position="345"/>
    </location>
</feature>
<feature type="compositionally biased region" description="Low complexity" evidence="5">
    <location>
        <begin position="304"/>
        <end position="316"/>
    </location>
</feature>
<dbReference type="SUPFAM" id="SSF50978">
    <property type="entry name" value="WD40 repeat-like"/>
    <property type="match status" value="1"/>
</dbReference>
<evidence type="ECO:0000256" key="3">
    <source>
        <dbReference type="ARBA" id="ARBA00022737"/>
    </source>
</evidence>
<evidence type="ECO:0000313" key="6">
    <source>
        <dbReference type="EMBL" id="KAK4249779.1"/>
    </source>
</evidence>
<evidence type="ECO:0000256" key="4">
    <source>
        <dbReference type="ARBA" id="ARBA00025740"/>
    </source>
</evidence>
<keyword evidence="3" id="KW-0677">Repeat</keyword>
<evidence type="ECO:0000313" key="7">
    <source>
        <dbReference type="Proteomes" id="UP001303647"/>
    </source>
</evidence>
<sequence>MSGNTLNFVTFNQDHSCLAVATTKGFRIYHTDPFNKIFNSDEGNVTIIEMLFSTSLVALVRSPRHLVIQNTKRGSIICELTFPTAVLAVRLNRRRLAVVLEQEIYLYDIGNMALLHTIATSPNPNAIFALSPSSERCYIAYPLPKPREDQGERRPAHAPPLSTYVPTTSGEVIIYDTNTGKALNVIEAHRSPLSFVALNHEGTKVATASETGTIIRVFSVPDGQKLYQFRRGTYPSTIYSMSFNLSSTLLCVSSSTDTVHIFRLLTAQNANVGGGALPESDEPGSPRSNRWSRSRSIDSDDPEYSPGSSASSPRGGETPNAGSKNNDSARKRQSGTFSSMLRRSSQIMSRTVAGAVTPYLPQSVTEMWEPQRDFASIKIPKPSNTTARGSLIGGPAPLRSVVAMCNNSPQIMVATSDGGFFVYNIDLQNGGEGCLVRQYTVLDTKMDSSVYGS</sequence>